<evidence type="ECO:0000313" key="2">
    <source>
        <dbReference type="Proteomes" id="UP000291106"/>
    </source>
</evidence>
<dbReference type="EMBL" id="CP036200">
    <property type="protein sequence ID" value="QBF84308.1"/>
    <property type="molecule type" value="Genomic_DNA"/>
</dbReference>
<keyword evidence="2" id="KW-1185">Reference proteome</keyword>
<dbReference type="AlphaFoldDB" id="A0A411PLE3"/>
<proteinExistence type="predicted"/>
<organism evidence="1 2">
    <name type="scientific">Shewanella maritima</name>
    <dbReference type="NCBI Taxonomy" id="2520507"/>
    <lineage>
        <taxon>Bacteria</taxon>
        <taxon>Pseudomonadati</taxon>
        <taxon>Pseudomonadota</taxon>
        <taxon>Gammaproteobacteria</taxon>
        <taxon>Alteromonadales</taxon>
        <taxon>Shewanellaceae</taxon>
        <taxon>Shewanella</taxon>
    </lineage>
</organism>
<gene>
    <name evidence="1" type="ORF">EXU30_17730</name>
</gene>
<dbReference type="OrthoDB" id="290819at2"/>
<dbReference type="KEGG" id="smai:EXU30_17730"/>
<dbReference type="RefSeq" id="WP_130602289.1">
    <property type="nucleotide sequence ID" value="NZ_CP036200.1"/>
</dbReference>
<protein>
    <submittedName>
        <fullName evidence="1">Uncharacterized protein</fullName>
    </submittedName>
</protein>
<evidence type="ECO:0000313" key="1">
    <source>
        <dbReference type="EMBL" id="QBF84308.1"/>
    </source>
</evidence>
<dbReference type="Proteomes" id="UP000291106">
    <property type="component" value="Chromosome"/>
</dbReference>
<reference evidence="1 2" key="1">
    <citation type="submission" date="2019-02" db="EMBL/GenBank/DDBJ databases">
        <title>Shewanella sp. D4-2 isolated from Dokdo Island.</title>
        <authorList>
            <person name="Baek K."/>
        </authorList>
    </citation>
    <scope>NUCLEOTIDE SEQUENCE [LARGE SCALE GENOMIC DNA]</scope>
    <source>
        <strain evidence="1 2">D4-2</strain>
    </source>
</reference>
<sequence length="139" mass="16064">MDDPQQTWDDYYSRIKTRKVDEATKLWENMLKAGVSSETVFAMDFTHFCDLPEKLKELGKQLSENYELEFSDVDDKGYQFLSGTTRPYGNELSQVDFIGWVEFMCDVAQSYSCVFSSFTIESPELGLIWSNKDVESEKG</sequence>
<accession>A0A411PLE3</accession>
<name>A0A411PLE3_9GAMM</name>